<dbReference type="EMBL" id="BK015996">
    <property type="protein sequence ID" value="DAF88811.1"/>
    <property type="molecule type" value="Genomic_DNA"/>
</dbReference>
<proteinExistence type="predicted"/>
<protein>
    <submittedName>
        <fullName evidence="1">Uncharacterized protein</fullName>
    </submittedName>
</protein>
<name>A0A8S5U2Y0_9CAUD</name>
<evidence type="ECO:0000313" key="1">
    <source>
        <dbReference type="EMBL" id="DAF88811.1"/>
    </source>
</evidence>
<sequence length="151" mass="15951">MSGAAEVITALGGLTGLSTVVASVATLIQARRIRAQVSPNHGSSLADAVNRTDAQAARAGDAIERLGETLAAHSEAITRIESTLVASSQSVSRIEVEQTKTAADVMVTRHQIEGLAREIKGLGHEIGDIRSTRDREHGDYDARIRSLEGRA</sequence>
<accession>A0A8S5U2Y0</accession>
<reference evidence="1" key="1">
    <citation type="journal article" date="2021" name="Proc. Natl. Acad. Sci. U.S.A.">
        <title>A Catalog of Tens of Thousands of Viruses from Human Metagenomes Reveals Hidden Associations with Chronic Diseases.</title>
        <authorList>
            <person name="Tisza M.J."/>
            <person name="Buck C.B."/>
        </authorList>
    </citation>
    <scope>NUCLEOTIDE SEQUENCE</scope>
    <source>
        <strain evidence="1">CtcRb7</strain>
    </source>
</reference>
<organism evidence="1">
    <name type="scientific">Siphoviridae sp. ctcRb7</name>
    <dbReference type="NCBI Taxonomy" id="2825572"/>
    <lineage>
        <taxon>Viruses</taxon>
        <taxon>Duplodnaviria</taxon>
        <taxon>Heunggongvirae</taxon>
        <taxon>Uroviricota</taxon>
        <taxon>Caudoviricetes</taxon>
    </lineage>
</organism>